<dbReference type="GO" id="GO:0004540">
    <property type="term" value="F:RNA nuclease activity"/>
    <property type="evidence" value="ECO:0007669"/>
    <property type="project" value="InterPro"/>
</dbReference>
<evidence type="ECO:0000256" key="1">
    <source>
        <dbReference type="ARBA" id="ARBA00022553"/>
    </source>
</evidence>
<evidence type="ECO:0000313" key="6">
    <source>
        <dbReference type="EMBL" id="NQS78567.1"/>
    </source>
</evidence>
<evidence type="ECO:0000256" key="2">
    <source>
        <dbReference type="ARBA" id="ARBA00022649"/>
    </source>
</evidence>
<evidence type="ECO:0000313" key="7">
    <source>
        <dbReference type="Proteomes" id="UP000737555"/>
    </source>
</evidence>
<evidence type="ECO:0000256" key="5">
    <source>
        <dbReference type="ARBA" id="ARBA00024207"/>
    </source>
</evidence>
<keyword evidence="2" id="KW-1277">Toxin-antitoxin system</keyword>
<evidence type="ECO:0000256" key="3">
    <source>
        <dbReference type="ARBA" id="ARBA00022722"/>
    </source>
</evidence>
<organism evidence="6 7">
    <name type="scientific">Methanoculleus bourgensis</name>
    <dbReference type="NCBI Taxonomy" id="83986"/>
    <lineage>
        <taxon>Archaea</taxon>
        <taxon>Methanobacteriati</taxon>
        <taxon>Methanobacteriota</taxon>
        <taxon>Stenosarchaea group</taxon>
        <taxon>Methanomicrobia</taxon>
        <taxon>Methanomicrobiales</taxon>
        <taxon>Methanomicrobiaceae</taxon>
        <taxon>Methanoculleus</taxon>
    </lineage>
</organism>
<reference evidence="6" key="1">
    <citation type="submission" date="2020-05" db="EMBL/GenBank/DDBJ databases">
        <title>The first insight into the ecology of ammonia-tolerant syntrophic propionate oxidizing bacteria.</title>
        <authorList>
            <person name="Singh A."/>
            <person name="Schnurer A."/>
            <person name="Westerholm M."/>
        </authorList>
    </citation>
    <scope>NUCLEOTIDE SEQUENCE</scope>
    <source>
        <strain evidence="6">MAG54</strain>
    </source>
</reference>
<name>A0A8T7H426_9EURY</name>
<dbReference type="AlphaFoldDB" id="A0A8T7H426"/>
<keyword evidence="1" id="KW-0597">Phosphoprotein</keyword>
<dbReference type="Proteomes" id="UP000737555">
    <property type="component" value="Unassembled WGS sequence"/>
</dbReference>
<keyword evidence="4" id="KW-0378">Hydrolase</keyword>
<proteinExistence type="inferred from homology"/>
<comment type="similarity">
    <text evidence="5">Belongs to the HepT RNase toxin family.</text>
</comment>
<dbReference type="InterPro" id="IPR008201">
    <property type="entry name" value="HepT-like"/>
</dbReference>
<dbReference type="GO" id="GO:0110001">
    <property type="term" value="C:toxin-antitoxin complex"/>
    <property type="evidence" value="ECO:0007669"/>
    <property type="project" value="InterPro"/>
</dbReference>
<dbReference type="PANTHER" id="PTHR33397">
    <property type="entry name" value="UPF0331 PROTEIN YUTE"/>
    <property type="match status" value="1"/>
</dbReference>
<dbReference type="NCBIfam" id="NF047751">
    <property type="entry name" value="HepT_toxin"/>
    <property type="match status" value="1"/>
</dbReference>
<dbReference type="InterPro" id="IPR052379">
    <property type="entry name" value="Type_VII_TA_RNase"/>
</dbReference>
<dbReference type="PANTHER" id="PTHR33397:SF5">
    <property type="entry name" value="RNASE YUTE-RELATED"/>
    <property type="match status" value="1"/>
</dbReference>
<sequence length="141" mass="16652">MRVLRPMQELQDALRDWERYQRIPREQFFSDRDTRNMVFYAMMLGIQSAIDIATDLIAEERFRRPASYRETFEILGEEEILPESLVPDLSDLAGFRNVLVHIYWGLDLEQVYAILHQDLGVLKAFHNTIQEYLCEQGSIDP</sequence>
<evidence type="ECO:0000256" key="4">
    <source>
        <dbReference type="ARBA" id="ARBA00022801"/>
    </source>
</evidence>
<keyword evidence="3" id="KW-0540">Nuclease</keyword>
<accession>A0A8T7H426</accession>
<dbReference type="GO" id="GO:0016787">
    <property type="term" value="F:hydrolase activity"/>
    <property type="evidence" value="ECO:0007669"/>
    <property type="project" value="UniProtKB-KW"/>
</dbReference>
<dbReference type="OMA" id="YQRIPRE"/>
<dbReference type="Pfam" id="PF01934">
    <property type="entry name" value="HepT-like"/>
    <property type="match status" value="1"/>
</dbReference>
<dbReference type="Gene3D" id="1.20.120.580">
    <property type="entry name" value="bsu32300-like"/>
    <property type="match status" value="1"/>
</dbReference>
<gene>
    <name evidence="6" type="ORF">HQQ74_07685</name>
</gene>
<comment type="caution">
    <text evidence="6">The sequence shown here is derived from an EMBL/GenBank/DDBJ whole genome shotgun (WGS) entry which is preliminary data.</text>
</comment>
<dbReference type="InterPro" id="IPR037038">
    <property type="entry name" value="HepT-like_sf"/>
</dbReference>
<protein>
    <submittedName>
        <fullName evidence="6">DUF86 domain-containing protein</fullName>
    </submittedName>
</protein>
<dbReference type="EMBL" id="JABMJE010000105">
    <property type="protein sequence ID" value="NQS78567.1"/>
    <property type="molecule type" value="Genomic_DNA"/>
</dbReference>